<dbReference type="InterPro" id="IPR013083">
    <property type="entry name" value="Znf_RING/FYVE/PHD"/>
</dbReference>
<dbReference type="Gene3D" id="3.90.730.10">
    <property type="entry name" value="Ribonuclease T2-like"/>
    <property type="match status" value="1"/>
</dbReference>
<comment type="catalytic activity">
    <reaction evidence="1">
        <text>S-ubiquitinyl-[E2 ubiquitin-conjugating enzyme]-L-cysteine + [acceptor protein]-L-lysine = [E2 ubiquitin-conjugating enzyme]-L-cysteine + N(6)-ubiquitinyl-[acceptor protein]-L-lysine.</text>
        <dbReference type="EC" id="2.3.2.27"/>
    </reaction>
</comment>
<proteinExistence type="inferred from homology"/>
<evidence type="ECO:0000256" key="6">
    <source>
        <dbReference type="ARBA" id="ARBA00022833"/>
    </source>
</evidence>
<keyword evidence="6" id="KW-0862">Zinc</keyword>
<dbReference type="Gene3D" id="3.30.40.10">
    <property type="entry name" value="Zinc/RING finger domain, C3HC4 (zinc finger)"/>
    <property type="match status" value="1"/>
</dbReference>
<keyword evidence="5 7" id="KW-0863">Zinc-finger</keyword>
<evidence type="ECO:0000256" key="1">
    <source>
        <dbReference type="ARBA" id="ARBA00000900"/>
    </source>
</evidence>
<evidence type="ECO:0000313" key="11">
    <source>
        <dbReference type="Proteomes" id="UP000824890"/>
    </source>
</evidence>
<comment type="similarity">
    <text evidence="2 8">Belongs to the RNase T2 family.</text>
</comment>
<evidence type="ECO:0000256" key="3">
    <source>
        <dbReference type="ARBA" id="ARBA00012483"/>
    </source>
</evidence>
<dbReference type="EMBL" id="JAGKQM010000015">
    <property type="protein sequence ID" value="KAH0877423.1"/>
    <property type="molecule type" value="Genomic_DNA"/>
</dbReference>
<protein>
    <recommendedName>
        <fullName evidence="3">RING-type E3 ubiquitin transferase</fullName>
        <ecNumber evidence="3">2.3.2.27</ecNumber>
    </recommendedName>
</protein>
<dbReference type="Pfam" id="PF13639">
    <property type="entry name" value="zf-RING_2"/>
    <property type="match status" value="1"/>
</dbReference>
<evidence type="ECO:0000259" key="9">
    <source>
        <dbReference type="PROSITE" id="PS50089"/>
    </source>
</evidence>
<accession>A0ABQ7ZBF2</accession>
<dbReference type="Pfam" id="PF00445">
    <property type="entry name" value="Ribonuclease_T2"/>
    <property type="match status" value="1"/>
</dbReference>
<evidence type="ECO:0000256" key="8">
    <source>
        <dbReference type="RuleBase" id="RU004328"/>
    </source>
</evidence>
<comment type="caution">
    <text evidence="10">The sequence shown here is derived from an EMBL/GenBank/DDBJ whole genome shotgun (WGS) entry which is preliminary data.</text>
</comment>
<dbReference type="EC" id="2.3.2.27" evidence="3"/>
<dbReference type="SMART" id="SM00184">
    <property type="entry name" value="RING"/>
    <property type="match status" value="1"/>
</dbReference>
<evidence type="ECO:0000256" key="5">
    <source>
        <dbReference type="ARBA" id="ARBA00022771"/>
    </source>
</evidence>
<dbReference type="SUPFAM" id="SSF57850">
    <property type="entry name" value="RING/U-box"/>
    <property type="match status" value="1"/>
</dbReference>
<evidence type="ECO:0000256" key="4">
    <source>
        <dbReference type="ARBA" id="ARBA00022723"/>
    </source>
</evidence>
<evidence type="ECO:0000256" key="7">
    <source>
        <dbReference type="PROSITE-ProRule" id="PRU00175"/>
    </source>
</evidence>
<keyword evidence="4" id="KW-0479">Metal-binding</keyword>
<dbReference type="InterPro" id="IPR001568">
    <property type="entry name" value="RNase_T2-like"/>
</dbReference>
<evidence type="ECO:0000313" key="10">
    <source>
        <dbReference type="EMBL" id="KAH0877423.1"/>
    </source>
</evidence>
<dbReference type="InterPro" id="IPR036430">
    <property type="entry name" value="RNase_T2-like_sf"/>
</dbReference>
<dbReference type="Proteomes" id="UP000824890">
    <property type="component" value="Unassembled WGS sequence"/>
</dbReference>
<dbReference type="SUPFAM" id="SSF55895">
    <property type="entry name" value="Ribonuclease Rh-like"/>
    <property type="match status" value="1"/>
</dbReference>
<dbReference type="PANTHER" id="PTHR15710:SF184">
    <property type="entry name" value="RING_U-BOX SUPERFAMILY PROTEIN"/>
    <property type="match status" value="1"/>
</dbReference>
<keyword evidence="11" id="KW-1185">Reference proteome</keyword>
<evidence type="ECO:0000256" key="2">
    <source>
        <dbReference type="ARBA" id="ARBA00007469"/>
    </source>
</evidence>
<organism evidence="10 11">
    <name type="scientific">Brassica napus</name>
    <name type="common">Rape</name>
    <dbReference type="NCBI Taxonomy" id="3708"/>
    <lineage>
        <taxon>Eukaryota</taxon>
        <taxon>Viridiplantae</taxon>
        <taxon>Streptophyta</taxon>
        <taxon>Embryophyta</taxon>
        <taxon>Tracheophyta</taxon>
        <taxon>Spermatophyta</taxon>
        <taxon>Magnoliopsida</taxon>
        <taxon>eudicotyledons</taxon>
        <taxon>Gunneridae</taxon>
        <taxon>Pentapetalae</taxon>
        <taxon>rosids</taxon>
        <taxon>malvids</taxon>
        <taxon>Brassicales</taxon>
        <taxon>Brassicaceae</taxon>
        <taxon>Brassiceae</taxon>
        <taxon>Brassica</taxon>
    </lineage>
</organism>
<dbReference type="InterPro" id="IPR001841">
    <property type="entry name" value="Znf_RING"/>
</dbReference>
<reference evidence="10 11" key="1">
    <citation type="submission" date="2021-05" db="EMBL/GenBank/DDBJ databases">
        <title>Genome Assembly of Synthetic Allotetraploid Brassica napus Reveals Homoeologous Exchanges between Subgenomes.</title>
        <authorList>
            <person name="Davis J.T."/>
        </authorList>
    </citation>
    <scope>NUCLEOTIDE SEQUENCE [LARGE SCALE GENOMIC DNA]</scope>
    <source>
        <strain evidence="11">cv. Da-Ae</strain>
        <tissue evidence="10">Seedling</tissue>
    </source>
</reference>
<gene>
    <name evidence="10" type="ORF">HID58_064817</name>
</gene>
<dbReference type="PANTHER" id="PTHR15710">
    <property type="entry name" value="E3 UBIQUITIN-PROTEIN LIGASE PRAJA"/>
    <property type="match status" value="1"/>
</dbReference>
<feature type="domain" description="RING-type" evidence="9">
    <location>
        <begin position="307"/>
        <end position="348"/>
    </location>
</feature>
<name>A0ABQ7ZBF2_BRANA</name>
<sequence length="364" mass="41232">MLPPQAADFDFFYLALLHQIHKANLVHILANSGIIPDDGLYDLREIKDAIGFTPGIECNKDPELNNQVHQICLCIIHQELSLLNVQFYLEKDVMLDSTLLITFFLLLQFQAFGLSTWELPLASVPNGLKDVSEKRVQNCEGTQRTITWKKNRVRRTIPLTHYSNWKEGTSFLLLLAFFSVSSLEKDPSFHSHDLCLGVYVMSSEAGFAEFSALFERMIPRGEGHSRFLPLILALAGEADEDTDQTTGHREIVIDQVNRRVVMYRSALGEFLNGDFSEKQGRSPASKSSVESLPRVVIGKDEEKRGSCPICLDEWSEGDVAAEMPCKHRFHSKCVEEWLGRHATCPLCRYEMPVEEVEEEKKVGV</sequence>
<dbReference type="PROSITE" id="PS50089">
    <property type="entry name" value="ZF_RING_2"/>
    <property type="match status" value="1"/>
</dbReference>